<proteinExistence type="predicted"/>
<dbReference type="AlphaFoldDB" id="A0A0C9PI66"/>
<reference evidence="2" key="1">
    <citation type="submission" date="2015-01" db="EMBL/GenBank/DDBJ databases">
        <title>Transcriptome Assembly of Fopius arisanus.</title>
        <authorList>
            <person name="Geib S."/>
        </authorList>
    </citation>
    <scope>NUCLEOTIDE SEQUENCE</scope>
</reference>
<dbReference type="GO" id="GO:0030141">
    <property type="term" value="C:secretory granule"/>
    <property type="evidence" value="ECO:0007669"/>
    <property type="project" value="TreeGrafter"/>
</dbReference>
<dbReference type="RefSeq" id="XP_011307261.1">
    <property type="nucleotide sequence ID" value="XM_011308959.1"/>
</dbReference>
<dbReference type="EMBL" id="GBYB01000603">
    <property type="protein sequence ID" value="JAG70370.1"/>
    <property type="molecule type" value="Transcribed_RNA"/>
</dbReference>
<keyword evidence="3" id="KW-1185">Reference proteome</keyword>
<dbReference type="PANTHER" id="PTHR15208:SF2">
    <property type="entry name" value="RECEPTOR-BINDING CANCER ANTIGEN EXPRESSED ON SISO CELLS"/>
    <property type="match status" value="1"/>
</dbReference>
<dbReference type="PIRSF" id="PIRSF034247">
    <property type="entry name" value="RCAS1"/>
    <property type="match status" value="1"/>
</dbReference>
<dbReference type="KEGG" id="fas:105269000"/>
<dbReference type="InterPro" id="IPR017025">
    <property type="entry name" value="Cancer-assoc_antigen_RCAS1"/>
</dbReference>
<sequence length="206" mass="24198">MALEFMINRVKALVVLLLGVFRRALCCLRRRRRSSCDSIPLAAVGVVPNASSNRVEHEHWEQWDENPVVVVPDKPINPIQSKIDQYRQQISKPPEPMEEPQINFFEDMAPRITKQKKVLIKKKSEESGANFSKFAIAAERIPTNNLEVWDDNAATWEDETTEEFGDPTEELRRQKRREREKKIWEQQQRRMEYNYRPPPLGEKIVS</sequence>
<accession>A0A0C9PI66</accession>
<evidence type="ECO:0000313" key="3">
    <source>
        <dbReference type="Proteomes" id="UP000694866"/>
    </source>
</evidence>
<accession>A0A9R1U4Z4</accession>
<dbReference type="Proteomes" id="UP000694866">
    <property type="component" value="Unplaced"/>
</dbReference>
<dbReference type="OrthoDB" id="8882621at2759"/>
<organism evidence="2">
    <name type="scientific">Fopius arisanus</name>
    <dbReference type="NCBI Taxonomy" id="64838"/>
    <lineage>
        <taxon>Eukaryota</taxon>
        <taxon>Metazoa</taxon>
        <taxon>Ecdysozoa</taxon>
        <taxon>Arthropoda</taxon>
        <taxon>Hexapoda</taxon>
        <taxon>Insecta</taxon>
        <taxon>Pterygota</taxon>
        <taxon>Neoptera</taxon>
        <taxon>Endopterygota</taxon>
        <taxon>Hymenoptera</taxon>
        <taxon>Apocrita</taxon>
        <taxon>Ichneumonoidea</taxon>
        <taxon>Braconidae</taxon>
        <taxon>Opiinae</taxon>
        <taxon>Fopius</taxon>
    </lineage>
</organism>
<gene>
    <name evidence="2" type="primary">EBAG9</name>
    <name evidence="4" type="synonym">LOC105269000</name>
    <name evidence="2" type="ORF">g.9921</name>
</gene>
<reference evidence="4" key="2">
    <citation type="submission" date="2025-04" db="UniProtKB">
        <authorList>
            <consortium name="RefSeq"/>
        </authorList>
    </citation>
    <scope>IDENTIFICATION</scope>
    <source>
        <strain evidence="4">USDA-PBARC FA_bdor</strain>
        <tissue evidence="4">Whole organism</tissue>
    </source>
</reference>
<dbReference type="PANTHER" id="PTHR15208">
    <property type="entry name" value="RECEPTOR-BINDING CANCER ANTIGEN EXPRESSED ON SISO CELLS CANCER ASSOCIATED SURFACE ANTIGEN RCAS1 ESTROGEN RECEPTOR-BINDING FRAGMENT- ASSOCIATED GENE 9 PROTEIN"/>
    <property type="match status" value="1"/>
</dbReference>
<feature type="compositionally biased region" description="Acidic residues" evidence="1">
    <location>
        <begin position="158"/>
        <end position="168"/>
    </location>
</feature>
<evidence type="ECO:0000313" key="2">
    <source>
        <dbReference type="EMBL" id="JAG70370.1"/>
    </source>
</evidence>
<evidence type="ECO:0000313" key="4">
    <source>
        <dbReference type="RefSeq" id="XP_011307261.1"/>
    </source>
</evidence>
<name>A0A0C9PI66_9HYME</name>
<protein>
    <submittedName>
        <fullName evidence="2">EBAG9 protein</fullName>
    </submittedName>
</protein>
<feature type="region of interest" description="Disordered" evidence="1">
    <location>
        <begin position="158"/>
        <end position="206"/>
    </location>
</feature>
<evidence type="ECO:0000256" key="1">
    <source>
        <dbReference type="SAM" id="MobiDB-lite"/>
    </source>
</evidence>
<dbReference type="GeneID" id="105269000"/>
<feature type="compositionally biased region" description="Basic and acidic residues" evidence="1">
    <location>
        <begin position="180"/>
        <end position="193"/>
    </location>
</feature>